<sequence>MEKRQKGLRLSPKAKEERLGDHLSALGDPKAKSTIQAISNKHQLMLSCYLIGRSPLVPLAKLLREEYPPSI</sequence>
<gene>
    <name evidence="1" type="ORF">JCGZ_24336</name>
</gene>
<reference evidence="1 2" key="1">
    <citation type="journal article" date="2014" name="PLoS ONE">
        <title>Global Analysis of Gene Expression Profiles in Physic Nut (Jatropha curcas L.) Seedlings Exposed to Salt Stress.</title>
        <authorList>
            <person name="Zhang L."/>
            <person name="Zhang C."/>
            <person name="Wu P."/>
            <person name="Chen Y."/>
            <person name="Li M."/>
            <person name="Jiang H."/>
            <person name="Wu G."/>
        </authorList>
    </citation>
    <scope>NUCLEOTIDE SEQUENCE [LARGE SCALE GENOMIC DNA]</scope>
    <source>
        <strain evidence="2">cv. GZQX0401</strain>
        <tissue evidence="1">Young leaves</tissue>
    </source>
</reference>
<evidence type="ECO:0000313" key="2">
    <source>
        <dbReference type="Proteomes" id="UP000027138"/>
    </source>
</evidence>
<protein>
    <submittedName>
        <fullName evidence="1">Uncharacterized protein</fullName>
    </submittedName>
</protein>
<keyword evidence="2" id="KW-1185">Reference proteome</keyword>
<dbReference type="Proteomes" id="UP000027138">
    <property type="component" value="Unassembled WGS sequence"/>
</dbReference>
<name>A0A067L2A1_JATCU</name>
<accession>A0A067L2A1</accession>
<organism evidence="1 2">
    <name type="scientific">Jatropha curcas</name>
    <name type="common">Barbados nut</name>
    <dbReference type="NCBI Taxonomy" id="180498"/>
    <lineage>
        <taxon>Eukaryota</taxon>
        <taxon>Viridiplantae</taxon>
        <taxon>Streptophyta</taxon>
        <taxon>Embryophyta</taxon>
        <taxon>Tracheophyta</taxon>
        <taxon>Spermatophyta</taxon>
        <taxon>Magnoliopsida</taxon>
        <taxon>eudicotyledons</taxon>
        <taxon>Gunneridae</taxon>
        <taxon>Pentapetalae</taxon>
        <taxon>rosids</taxon>
        <taxon>fabids</taxon>
        <taxon>Malpighiales</taxon>
        <taxon>Euphorbiaceae</taxon>
        <taxon>Crotonoideae</taxon>
        <taxon>Jatropheae</taxon>
        <taxon>Jatropha</taxon>
    </lineage>
</organism>
<dbReference type="EMBL" id="KK914294">
    <property type="protein sequence ID" value="KDP42562.1"/>
    <property type="molecule type" value="Genomic_DNA"/>
</dbReference>
<proteinExistence type="predicted"/>
<evidence type="ECO:0000313" key="1">
    <source>
        <dbReference type="EMBL" id="KDP42562.1"/>
    </source>
</evidence>
<dbReference type="AlphaFoldDB" id="A0A067L2A1"/>